<keyword evidence="6" id="KW-0472">Membrane</keyword>
<dbReference type="SMART" id="SM00409">
    <property type="entry name" value="IG"/>
    <property type="match status" value="4"/>
</dbReference>
<reference evidence="13" key="1">
    <citation type="submission" date="2025-08" db="UniProtKB">
        <authorList>
            <consortium name="RefSeq"/>
        </authorList>
    </citation>
    <scope>IDENTIFICATION</scope>
</reference>
<evidence type="ECO:0000256" key="6">
    <source>
        <dbReference type="ARBA" id="ARBA00023136"/>
    </source>
</evidence>
<dbReference type="InterPro" id="IPR007110">
    <property type="entry name" value="Ig-like_dom"/>
</dbReference>
<feature type="domain" description="Ig-like" evidence="11">
    <location>
        <begin position="419"/>
        <end position="516"/>
    </location>
</feature>
<feature type="domain" description="Ig-like" evidence="11">
    <location>
        <begin position="34"/>
        <end position="127"/>
    </location>
</feature>
<dbReference type="SMART" id="SM00406">
    <property type="entry name" value="IGv"/>
    <property type="match status" value="2"/>
</dbReference>
<dbReference type="Pfam" id="PF07686">
    <property type="entry name" value="V-set"/>
    <property type="match status" value="1"/>
</dbReference>
<dbReference type="PANTHER" id="PTHR12207:SF3">
    <property type="entry name" value="PROSTAGLANDIN F2 RECEPTOR NEGATIVE REGULATOR"/>
    <property type="match status" value="1"/>
</dbReference>
<evidence type="ECO:0000313" key="13">
    <source>
        <dbReference type="RefSeq" id="XP_031414624.1"/>
    </source>
</evidence>
<proteinExistence type="predicted"/>
<dbReference type="InterPro" id="IPR003599">
    <property type="entry name" value="Ig_sub"/>
</dbReference>
<sequence>MNNLLKILWTVWFAFGVSQGRMVTVPAGPLIRVEGQSVAIPCSVTDYEGPNEQDFDWLIVRDPDPVQIISTFDTSFTDVSLKERVANEDIRIQRLADSKVELRIKEVKVTDSATYRCKTPSTDTQVVGNYEADVEVRVIPNSLVVEPRTPAAVIPEGGSVGLFCNASWDHTLGTQLSVTWSARKGVATLEDLLTFGPDGAVVVTDIAAQRYASGGLRLDLHRKGTYGLALTGAMPADQGVYVCTVREWTKEAGGAWYKLQQKRTDIGHVSVTSTAQSLNVSAQGSTTLNTGDTLTLSCTVGADDYSLLGLEVAWLTDGSRVLARLDRNGVVSNGSGMETAAAAGLRRVGDGEFRLVVPAVETSDAGQYFCRVRAWARLSGGGWYQAAEKTSNQVQVLVTHLETDFSVLFSALITPRLPGDPTELECRVTNVTHLRDARFGVSWHHTPVPTHPATTAPRSIMIGSLDVNGALTPGPRHRRRLDAGLVAMTREEPLTFKLRLLHTGESDMGEYTCSVSTWSPARSGGWEAGVDYQTPIFKLAFATKSPTLSVVARRVREATTGGGHVRDELPGDGREPAQPSLLGSDPHPGPSGRPAPPHRFPEPGIRGAAGGLERAGPAGLRGVAPDRSQRVQLPAAGGPGVGPGLLLVRGERLDQAAGRDGLD</sequence>
<dbReference type="InterPro" id="IPR013783">
    <property type="entry name" value="Ig-like_fold"/>
</dbReference>
<feature type="domain" description="Ig-like" evidence="11">
    <location>
        <begin position="140"/>
        <end position="245"/>
    </location>
</feature>
<accession>A0A6P8ERI3</accession>
<dbReference type="OrthoDB" id="9873136at2759"/>
<dbReference type="InterPro" id="IPR036179">
    <property type="entry name" value="Ig-like_dom_sf"/>
</dbReference>
<organism evidence="12 13">
    <name type="scientific">Clupea harengus</name>
    <name type="common">Atlantic herring</name>
    <dbReference type="NCBI Taxonomy" id="7950"/>
    <lineage>
        <taxon>Eukaryota</taxon>
        <taxon>Metazoa</taxon>
        <taxon>Chordata</taxon>
        <taxon>Craniata</taxon>
        <taxon>Vertebrata</taxon>
        <taxon>Euteleostomi</taxon>
        <taxon>Actinopterygii</taxon>
        <taxon>Neopterygii</taxon>
        <taxon>Teleostei</taxon>
        <taxon>Clupei</taxon>
        <taxon>Clupeiformes</taxon>
        <taxon>Clupeoidei</taxon>
        <taxon>Clupeidae</taxon>
        <taxon>Clupea</taxon>
    </lineage>
</organism>
<dbReference type="GO" id="GO:0016020">
    <property type="term" value="C:membrane"/>
    <property type="evidence" value="ECO:0007669"/>
    <property type="project" value="UniProtKB-SubCell"/>
</dbReference>
<dbReference type="InterPro" id="IPR013106">
    <property type="entry name" value="Ig_V-set"/>
</dbReference>
<evidence type="ECO:0000313" key="12">
    <source>
        <dbReference type="Proteomes" id="UP000515152"/>
    </source>
</evidence>
<dbReference type="FunFam" id="2.60.40.10:FF:000191">
    <property type="entry name" value="Immunoglobulin superfamily member 3"/>
    <property type="match status" value="1"/>
</dbReference>
<dbReference type="GeneID" id="105911710"/>
<dbReference type="InterPro" id="IPR051102">
    <property type="entry name" value="IgSF_V-set/TM_domain"/>
</dbReference>
<evidence type="ECO:0000256" key="2">
    <source>
        <dbReference type="ARBA" id="ARBA00022692"/>
    </source>
</evidence>
<feature type="chain" id="PRO_5028189617" evidence="10">
    <location>
        <begin position="21"/>
        <end position="663"/>
    </location>
</feature>
<dbReference type="Gene3D" id="2.60.40.10">
    <property type="entry name" value="Immunoglobulins"/>
    <property type="match status" value="3"/>
</dbReference>
<evidence type="ECO:0000256" key="8">
    <source>
        <dbReference type="ARBA" id="ARBA00023319"/>
    </source>
</evidence>
<dbReference type="KEGG" id="char:105911710"/>
<protein>
    <submittedName>
        <fullName evidence="13">Prostaglandin F2 receptor negative regulator-like</fullName>
    </submittedName>
</protein>
<dbReference type="PANTHER" id="PTHR12207">
    <property type="entry name" value="V-SET AND TRANSMEMBRANE DOMAIN-CONTAINING PROTEIN"/>
    <property type="match status" value="1"/>
</dbReference>
<keyword evidence="4" id="KW-0677">Repeat</keyword>
<evidence type="ECO:0000259" key="11">
    <source>
        <dbReference type="PROSITE" id="PS50835"/>
    </source>
</evidence>
<evidence type="ECO:0000256" key="1">
    <source>
        <dbReference type="ARBA" id="ARBA00004167"/>
    </source>
</evidence>
<dbReference type="AlphaFoldDB" id="A0A6P8ERI3"/>
<keyword evidence="2" id="KW-0812">Transmembrane</keyword>
<keyword evidence="7" id="KW-1015">Disulfide bond</keyword>
<feature type="region of interest" description="Disordered" evidence="9">
    <location>
        <begin position="559"/>
        <end position="646"/>
    </location>
</feature>
<keyword evidence="12" id="KW-1185">Reference proteome</keyword>
<feature type="compositionally biased region" description="Basic and acidic residues" evidence="9">
    <location>
        <begin position="564"/>
        <end position="575"/>
    </location>
</feature>
<feature type="domain" description="Ig-like" evidence="11">
    <location>
        <begin position="276"/>
        <end position="395"/>
    </location>
</feature>
<evidence type="ECO:0000256" key="10">
    <source>
        <dbReference type="SAM" id="SignalP"/>
    </source>
</evidence>
<name>A0A6P8ERI3_CLUHA</name>
<evidence type="ECO:0000256" key="9">
    <source>
        <dbReference type="SAM" id="MobiDB-lite"/>
    </source>
</evidence>
<dbReference type="RefSeq" id="XP_031414624.1">
    <property type="nucleotide sequence ID" value="XM_031558764.2"/>
</dbReference>
<dbReference type="Proteomes" id="UP000515152">
    <property type="component" value="Chromosome 21"/>
</dbReference>
<evidence type="ECO:0000256" key="4">
    <source>
        <dbReference type="ARBA" id="ARBA00022737"/>
    </source>
</evidence>
<comment type="subcellular location">
    <subcellularLocation>
        <location evidence="1">Membrane</location>
        <topology evidence="1">Single-pass membrane protein</topology>
    </subcellularLocation>
</comment>
<feature type="signal peptide" evidence="10">
    <location>
        <begin position="1"/>
        <end position="20"/>
    </location>
</feature>
<gene>
    <name evidence="13" type="primary">LOC105911710</name>
</gene>
<evidence type="ECO:0000256" key="3">
    <source>
        <dbReference type="ARBA" id="ARBA00022729"/>
    </source>
</evidence>
<keyword evidence="3 10" id="KW-0732">Signal</keyword>
<feature type="compositionally biased region" description="Pro residues" evidence="9">
    <location>
        <begin position="587"/>
        <end position="598"/>
    </location>
</feature>
<dbReference type="SUPFAM" id="SSF48726">
    <property type="entry name" value="Immunoglobulin"/>
    <property type="match status" value="4"/>
</dbReference>
<keyword evidence="5" id="KW-1133">Transmembrane helix</keyword>
<keyword evidence="8" id="KW-0393">Immunoglobulin domain</keyword>
<evidence type="ECO:0000256" key="7">
    <source>
        <dbReference type="ARBA" id="ARBA00023157"/>
    </source>
</evidence>
<dbReference type="PROSITE" id="PS50835">
    <property type="entry name" value="IG_LIKE"/>
    <property type="match status" value="4"/>
</dbReference>
<evidence type="ECO:0000256" key="5">
    <source>
        <dbReference type="ARBA" id="ARBA00022989"/>
    </source>
</evidence>